<organism evidence="6 7">
    <name type="scientific">Methanobrevibacter filiformis</name>
    <dbReference type="NCBI Taxonomy" id="55758"/>
    <lineage>
        <taxon>Archaea</taxon>
        <taxon>Methanobacteriati</taxon>
        <taxon>Methanobacteriota</taxon>
        <taxon>Methanomada group</taxon>
        <taxon>Methanobacteria</taxon>
        <taxon>Methanobacteriales</taxon>
        <taxon>Methanobacteriaceae</taxon>
        <taxon>Methanobrevibacter</taxon>
    </lineage>
</organism>
<dbReference type="InterPro" id="IPR014008">
    <property type="entry name" value="Cbl_synth_MTase_CbiT"/>
</dbReference>
<sequence>MIKDNEFIKSKNVPGPTKEEIRALIIAKSEASKKDVVMDIGCGTGGISCEIAKIAKKVIAIDKNPEAIEITGKNLKKFNLQDKVELIEDEAVAGLKSIHTINLAIIGGSNNQMNEIIDLIDEKLVYNGKIIVTAILIETKVQALNKLKNLGYNTEIIEVNISKGRFIRNKTMMLAQNPIAIITAIKLD</sequence>
<dbReference type="PATRIC" id="fig|55758.3.peg.1294"/>
<dbReference type="PANTHER" id="PTHR43182:SF1">
    <property type="entry name" value="COBALT-PRECORRIN-7 C(5)-METHYLTRANSFERASE"/>
    <property type="match status" value="1"/>
</dbReference>
<evidence type="ECO:0000256" key="5">
    <source>
        <dbReference type="HAMAP-Rule" id="MF_00786"/>
    </source>
</evidence>
<dbReference type="SUPFAM" id="SSF53335">
    <property type="entry name" value="S-adenosyl-L-methionine-dependent methyltransferases"/>
    <property type="match status" value="1"/>
</dbReference>
<keyword evidence="2 5" id="KW-0489">Methyltransferase</keyword>
<dbReference type="RefSeq" id="WP_066972419.1">
    <property type="nucleotide sequence ID" value="NZ_LWMT01000228.1"/>
</dbReference>
<dbReference type="PANTHER" id="PTHR43182">
    <property type="entry name" value="COBALT-PRECORRIN-6B C(15)-METHYLTRANSFERASE (DECARBOXYLATING)"/>
    <property type="match status" value="1"/>
</dbReference>
<dbReference type="GO" id="GO:0008276">
    <property type="term" value="F:protein methyltransferase activity"/>
    <property type="evidence" value="ECO:0007669"/>
    <property type="project" value="InterPro"/>
</dbReference>
<gene>
    <name evidence="5 6" type="primary">cbiT</name>
    <name evidence="6" type="ORF">MBFIL_11280</name>
</gene>
<dbReference type="InterPro" id="IPR019012">
    <property type="entry name" value="RNA_cap_Gua-N2-MeTrfase"/>
</dbReference>
<dbReference type="InterPro" id="IPR050714">
    <property type="entry name" value="Cobalamin_biosynth_MTase"/>
</dbReference>
<proteinExistence type="inferred from homology"/>
<feature type="binding site" evidence="5">
    <location>
        <position position="17"/>
    </location>
    <ligand>
        <name>S-adenosyl-L-methionine</name>
        <dbReference type="ChEBI" id="CHEBI:59789"/>
    </ligand>
</feature>
<feature type="binding site" evidence="5">
    <location>
        <position position="62"/>
    </location>
    <ligand>
        <name>S-adenosyl-L-methionine</name>
        <dbReference type="ChEBI" id="CHEBI:59789"/>
    </ligand>
</feature>
<dbReference type="Pfam" id="PF09445">
    <property type="entry name" value="Methyltransf_15"/>
    <property type="match status" value="1"/>
</dbReference>
<evidence type="ECO:0000313" key="7">
    <source>
        <dbReference type="Proteomes" id="UP000077066"/>
    </source>
</evidence>
<dbReference type="InterPro" id="IPR029063">
    <property type="entry name" value="SAM-dependent_MTases_sf"/>
</dbReference>
<dbReference type="Proteomes" id="UP000077066">
    <property type="component" value="Unassembled WGS sequence"/>
</dbReference>
<feature type="binding site" evidence="5">
    <location>
        <position position="91"/>
    </location>
    <ligand>
        <name>S-adenosyl-L-methionine</name>
        <dbReference type="ChEBI" id="CHEBI:59789"/>
    </ligand>
</feature>
<name>A0A166AVN0_9EURY</name>
<dbReference type="GO" id="GO:0043776">
    <property type="term" value="F:cobalt-precorrin-6B C5-methyltransferase activity"/>
    <property type="evidence" value="ECO:0007669"/>
    <property type="project" value="RHEA"/>
</dbReference>
<dbReference type="AlphaFoldDB" id="A0A166AVN0"/>
<comment type="function">
    <text evidence="5">Catalyzes the methylation of C-15 in cobalt-precorrin-6B followed by the decarboxylation of C-12 to form cobalt-precorrin-7.</text>
</comment>
<evidence type="ECO:0000256" key="2">
    <source>
        <dbReference type="ARBA" id="ARBA00022603"/>
    </source>
</evidence>
<dbReference type="CDD" id="cd02440">
    <property type="entry name" value="AdoMet_MTases"/>
    <property type="match status" value="1"/>
</dbReference>
<dbReference type="InterPro" id="IPR023475">
    <property type="entry name" value="CbiT"/>
</dbReference>
<dbReference type="HAMAP" id="MF_00786">
    <property type="entry name" value="CbiT"/>
    <property type="match status" value="1"/>
</dbReference>
<keyword evidence="4 5" id="KW-0949">S-adenosyl-L-methionine</keyword>
<evidence type="ECO:0000313" key="6">
    <source>
        <dbReference type="EMBL" id="KZX12524.1"/>
    </source>
</evidence>
<reference evidence="6 7" key="1">
    <citation type="submission" date="2016-04" db="EMBL/GenBank/DDBJ databases">
        <title>Genome sequence of Methanobrevibacter filiformis DSM 11501.</title>
        <authorList>
            <person name="Poehlein A."/>
            <person name="Seedorf H."/>
            <person name="Daniel R."/>
        </authorList>
    </citation>
    <scope>NUCLEOTIDE SEQUENCE [LARGE SCALE GENOMIC DNA]</scope>
    <source>
        <strain evidence="6 7">DSM 11501</strain>
    </source>
</reference>
<dbReference type="Gene3D" id="3.40.50.150">
    <property type="entry name" value="Vaccinia Virus protein VP39"/>
    <property type="match status" value="1"/>
</dbReference>
<feature type="binding site" evidence="5">
    <location>
        <begin position="41"/>
        <end position="45"/>
    </location>
    <ligand>
        <name>S-adenosyl-L-methionine</name>
        <dbReference type="ChEBI" id="CHEBI:59789"/>
    </ligand>
</feature>
<keyword evidence="3 5" id="KW-0808">Transferase</keyword>
<keyword evidence="1 5" id="KW-0169">Cobalamin biosynthesis</keyword>
<accession>A0A166AVN0</accession>
<dbReference type="EC" id="2.1.1.196" evidence="5"/>
<evidence type="ECO:0000256" key="1">
    <source>
        <dbReference type="ARBA" id="ARBA00022573"/>
    </source>
</evidence>
<comment type="similarity">
    <text evidence="5">Belongs to the methyltransferase superfamily. Archaeal-type CbiT family.</text>
</comment>
<dbReference type="EMBL" id="LWMT01000228">
    <property type="protein sequence ID" value="KZX12524.1"/>
    <property type="molecule type" value="Genomic_DNA"/>
</dbReference>
<protein>
    <recommendedName>
        <fullName evidence="5">Probable cobalt-precorrin-6B C(15)-methyltransferase (decarboxylating)</fullName>
        <ecNumber evidence="5">2.1.1.196</ecNumber>
    </recommendedName>
</protein>
<evidence type="ECO:0000256" key="4">
    <source>
        <dbReference type="ARBA" id="ARBA00022691"/>
    </source>
</evidence>
<comment type="caution">
    <text evidence="6">The sequence shown here is derived from an EMBL/GenBank/DDBJ whole genome shotgun (WGS) entry which is preliminary data.</text>
</comment>
<comment type="catalytic activity">
    <reaction evidence="5">
        <text>Co-precorrin-6B + S-adenosyl-L-methionine = Co-precorrin-7 + S-adenosyl-L-homocysteine + CO2</text>
        <dbReference type="Rhea" id="RHEA:36067"/>
        <dbReference type="ChEBI" id="CHEBI:16526"/>
        <dbReference type="ChEBI" id="CHEBI:57856"/>
        <dbReference type="ChEBI" id="CHEBI:59789"/>
        <dbReference type="ChEBI" id="CHEBI:70791"/>
        <dbReference type="ChEBI" id="CHEBI:72780"/>
        <dbReference type="EC" id="2.1.1.196"/>
    </reaction>
</comment>
<dbReference type="GO" id="GO:0036261">
    <property type="term" value="P:7-methylguanosine cap hypermethylation"/>
    <property type="evidence" value="ECO:0007669"/>
    <property type="project" value="InterPro"/>
</dbReference>
<dbReference type="NCBIfam" id="TIGR02469">
    <property type="entry name" value="CbiT"/>
    <property type="match status" value="1"/>
</dbReference>
<comment type="pathway">
    <text evidence="5">Cofactor biosynthesis; adenosylcobalamin biosynthesis; cob(II)yrinate a,c-diamide from sirohydrochlorin (anaerobic route): step 8/10.</text>
</comment>
<dbReference type="UniPathway" id="UPA00148">
    <property type="reaction ID" value="UER00229"/>
</dbReference>
<keyword evidence="7" id="KW-1185">Reference proteome</keyword>
<evidence type="ECO:0000256" key="3">
    <source>
        <dbReference type="ARBA" id="ARBA00022679"/>
    </source>
</evidence>
<dbReference type="STRING" id="55758.MBFIL_11280"/>
<dbReference type="GO" id="GO:0019251">
    <property type="term" value="P:anaerobic cobalamin biosynthetic process"/>
    <property type="evidence" value="ECO:0007669"/>
    <property type="project" value="UniProtKB-UniRule"/>
</dbReference>
<dbReference type="OrthoDB" id="6027at2157"/>